<evidence type="ECO:0000256" key="2">
    <source>
        <dbReference type="ARBA" id="ARBA00004609"/>
    </source>
</evidence>
<evidence type="ECO:0000256" key="14">
    <source>
        <dbReference type="SAM" id="SignalP"/>
    </source>
</evidence>
<evidence type="ECO:0000256" key="10">
    <source>
        <dbReference type="ARBA" id="ARBA00023157"/>
    </source>
</evidence>
<protein>
    <recommendedName>
        <fullName evidence="4">glucan endo-1,3-beta-D-glucosidase</fullName>
        <ecNumber evidence="4">3.2.1.39</ecNumber>
    </recommendedName>
</protein>
<dbReference type="InterPro" id="IPR017853">
    <property type="entry name" value="GH"/>
</dbReference>
<keyword evidence="17" id="KW-1185">Reference proteome</keyword>
<evidence type="ECO:0000256" key="7">
    <source>
        <dbReference type="ARBA" id="ARBA00022729"/>
    </source>
</evidence>
<dbReference type="InterPro" id="IPR044965">
    <property type="entry name" value="Glyco_hydro_17_plant"/>
</dbReference>
<dbReference type="Pfam" id="PF07983">
    <property type="entry name" value="X8"/>
    <property type="match status" value="1"/>
</dbReference>
<evidence type="ECO:0000256" key="6">
    <source>
        <dbReference type="ARBA" id="ARBA00022622"/>
    </source>
</evidence>
<evidence type="ECO:0000256" key="1">
    <source>
        <dbReference type="ARBA" id="ARBA00000382"/>
    </source>
</evidence>
<feature type="domain" description="X8" evidence="15">
    <location>
        <begin position="371"/>
        <end position="458"/>
    </location>
</feature>
<keyword evidence="7 14" id="KW-0732">Signal</keyword>
<comment type="caution">
    <text evidence="16">The sequence shown here is derived from an EMBL/GenBank/DDBJ whole genome shotgun (WGS) entry which is preliminary data.</text>
</comment>
<accession>A0A835HEL5</accession>
<dbReference type="EC" id="3.2.1.39" evidence="4"/>
<evidence type="ECO:0000256" key="12">
    <source>
        <dbReference type="ARBA" id="ARBA00023295"/>
    </source>
</evidence>
<evidence type="ECO:0000256" key="8">
    <source>
        <dbReference type="ARBA" id="ARBA00022801"/>
    </source>
</evidence>
<dbReference type="GO" id="GO:0098552">
    <property type="term" value="C:side of membrane"/>
    <property type="evidence" value="ECO:0007669"/>
    <property type="project" value="UniProtKB-KW"/>
</dbReference>
<dbReference type="Proteomes" id="UP000631114">
    <property type="component" value="Unassembled WGS sequence"/>
</dbReference>
<dbReference type="InterPro" id="IPR012946">
    <property type="entry name" value="X8"/>
</dbReference>
<dbReference type="SMART" id="SM00768">
    <property type="entry name" value="X8"/>
    <property type="match status" value="1"/>
</dbReference>
<dbReference type="EMBL" id="JADFTS010000007">
    <property type="protein sequence ID" value="KAF9597720.1"/>
    <property type="molecule type" value="Genomic_DNA"/>
</dbReference>
<dbReference type="FunFam" id="1.20.58.1040:FF:000001">
    <property type="entry name" value="Glucan endo-1,3-beta-glucosidase 4"/>
    <property type="match status" value="1"/>
</dbReference>
<comment type="similarity">
    <text evidence="3 13">Belongs to the glycosyl hydrolase 17 family.</text>
</comment>
<keyword evidence="5" id="KW-1003">Cell membrane</keyword>
<feature type="chain" id="PRO_5032648011" description="glucan endo-1,3-beta-D-glucosidase" evidence="14">
    <location>
        <begin position="19"/>
        <end position="463"/>
    </location>
</feature>
<evidence type="ECO:0000313" key="16">
    <source>
        <dbReference type="EMBL" id="KAF9597720.1"/>
    </source>
</evidence>
<evidence type="ECO:0000256" key="13">
    <source>
        <dbReference type="RuleBase" id="RU004335"/>
    </source>
</evidence>
<keyword evidence="11" id="KW-0325">Glycoprotein</keyword>
<dbReference type="SUPFAM" id="SSF51445">
    <property type="entry name" value="(Trans)glycosidases"/>
    <property type="match status" value="1"/>
</dbReference>
<evidence type="ECO:0000256" key="3">
    <source>
        <dbReference type="ARBA" id="ARBA00008773"/>
    </source>
</evidence>
<dbReference type="FunFam" id="3.20.20.80:FF:000005">
    <property type="entry name" value="Glucan endo-1,3-beta-glucosidase 14"/>
    <property type="match status" value="1"/>
</dbReference>
<keyword evidence="9" id="KW-0472">Membrane</keyword>
<dbReference type="GO" id="GO:0005975">
    <property type="term" value="P:carbohydrate metabolic process"/>
    <property type="evidence" value="ECO:0007669"/>
    <property type="project" value="InterPro"/>
</dbReference>
<evidence type="ECO:0000256" key="11">
    <source>
        <dbReference type="ARBA" id="ARBA00023180"/>
    </source>
</evidence>
<organism evidence="16 17">
    <name type="scientific">Coptis chinensis</name>
    <dbReference type="NCBI Taxonomy" id="261450"/>
    <lineage>
        <taxon>Eukaryota</taxon>
        <taxon>Viridiplantae</taxon>
        <taxon>Streptophyta</taxon>
        <taxon>Embryophyta</taxon>
        <taxon>Tracheophyta</taxon>
        <taxon>Spermatophyta</taxon>
        <taxon>Magnoliopsida</taxon>
        <taxon>Ranunculales</taxon>
        <taxon>Ranunculaceae</taxon>
        <taxon>Coptidoideae</taxon>
        <taxon>Coptis</taxon>
    </lineage>
</organism>
<evidence type="ECO:0000256" key="5">
    <source>
        <dbReference type="ARBA" id="ARBA00022475"/>
    </source>
</evidence>
<dbReference type="PANTHER" id="PTHR32227">
    <property type="entry name" value="GLUCAN ENDO-1,3-BETA-GLUCOSIDASE BG1-RELATED-RELATED"/>
    <property type="match status" value="1"/>
</dbReference>
<name>A0A835HEL5_9MAGN</name>
<evidence type="ECO:0000256" key="4">
    <source>
        <dbReference type="ARBA" id="ARBA00012780"/>
    </source>
</evidence>
<keyword evidence="8" id="KW-0378">Hydrolase</keyword>
<dbReference type="Pfam" id="PF00332">
    <property type="entry name" value="Glyco_hydro_17"/>
    <property type="match status" value="1"/>
</dbReference>
<sequence>MTLFSLLIFLSFLVFSNAKTSTTLGVNYGQLGSNLPTPPKSIHLLKSLKSNFVKIYDANPQILKSLSGTKLQVSIMVPNEQILNISSSPAVSDQWVQTNILPYYPQTKIRYVLIGNEILSSSQDPKLWHNLVPAMYRIQKSLITHRLFHIKVSTPSAMDVLESSFPPSSGKFRSNISVSVVKPMLQFLNRTKSGFFLDVYPYFPWSMSPNDIRLDYALFQGGNFTYTDPISKLTYTNLLDQMLDSVIFGMRSLGFPDVKLTIAETGWPTAGDFDQIGANIYNAATYNRNLVRKLSAQPPLGTPARPGVKIPAIIFSLFNENQKPGPGTERNWGLFYPNGSEVYKIKFTGKVMKYHEKLPVPQNNEPYKGKVWCVVANGMEKNSSELKSALSYACGQGKGTCDAVQPGKACYKKGNFVLQANYAFSSYWAKFKSLGGSCYFNGLAVQTNVDPSFGSCKLPSVSL</sequence>
<evidence type="ECO:0000259" key="15">
    <source>
        <dbReference type="SMART" id="SM00768"/>
    </source>
</evidence>
<evidence type="ECO:0000256" key="9">
    <source>
        <dbReference type="ARBA" id="ARBA00023136"/>
    </source>
</evidence>
<reference evidence="16 17" key="1">
    <citation type="submission" date="2020-10" db="EMBL/GenBank/DDBJ databases">
        <title>The Coptis chinensis genome and diversification of protoberbering-type alkaloids.</title>
        <authorList>
            <person name="Wang B."/>
            <person name="Shu S."/>
            <person name="Song C."/>
            <person name="Liu Y."/>
        </authorList>
    </citation>
    <scope>NUCLEOTIDE SEQUENCE [LARGE SCALE GENOMIC DNA]</scope>
    <source>
        <strain evidence="16">HL-2020</strain>
        <tissue evidence="16">Leaf</tissue>
    </source>
</reference>
<dbReference type="AlphaFoldDB" id="A0A835HEL5"/>
<gene>
    <name evidence="16" type="ORF">IFM89_021207</name>
</gene>
<dbReference type="GO" id="GO:0042973">
    <property type="term" value="F:glucan endo-1,3-beta-D-glucosidase activity"/>
    <property type="evidence" value="ECO:0007669"/>
    <property type="project" value="UniProtKB-EC"/>
</dbReference>
<dbReference type="GO" id="GO:0005886">
    <property type="term" value="C:plasma membrane"/>
    <property type="evidence" value="ECO:0007669"/>
    <property type="project" value="UniProtKB-SubCell"/>
</dbReference>
<proteinExistence type="inferred from homology"/>
<feature type="signal peptide" evidence="14">
    <location>
        <begin position="1"/>
        <end position="18"/>
    </location>
</feature>
<keyword evidence="6" id="KW-0449">Lipoprotein</keyword>
<comment type="catalytic activity">
    <reaction evidence="1">
        <text>Hydrolysis of (1-&gt;3)-beta-D-glucosidic linkages in (1-&gt;3)-beta-D-glucans.</text>
        <dbReference type="EC" id="3.2.1.39"/>
    </reaction>
</comment>
<keyword evidence="6" id="KW-0336">GPI-anchor</keyword>
<dbReference type="Gene3D" id="3.20.20.80">
    <property type="entry name" value="Glycosidases"/>
    <property type="match status" value="1"/>
</dbReference>
<evidence type="ECO:0000313" key="17">
    <source>
        <dbReference type="Proteomes" id="UP000631114"/>
    </source>
</evidence>
<keyword evidence="12" id="KW-0326">Glycosidase</keyword>
<dbReference type="OrthoDB" id="941679at2759"/>
<dbReference type="Gene3D" id="1.20.58.1040">
    <property type="match status" value="1"/>
</dbReference>
<comment type="subcellular location">
    <subcellularLocation>
        <location evidence="2">Cell membrane</location>
        <topology evidence="2">Lipid-anchor</topology>
        <topology evidence="2">GPI-anchor</topology>
    </subcellularLocation>
</comment>
<dbReference type="InterPro" id="IPR000490">
    <property type="entry name" value="Glyco_hydro_17"/>
</dbReference>
<keyword evidence="10" id="KW-1015">Disulfide bond</keyword>
<dbReference type="GO" id="GO:0009506">
    <property type="term" value="C:plasmodesma"/>
    <property type="evidence" value="ECO:0007669"/>
    <property type="project" value="UniProtKB-ARBA"/>
</dbReference>